<keyword evidence="4" id="KW-1185">Reference proteome</keyword>
<evidence type="ECO:0000256" key="1">
    <source>
        <dbReference type="SAM" id="MobiDB-lite"/>
    </source>
</evidence>
<dbReference type="PANTHER" id="PTHR16155">
    <property type="entry name" value="DED DOMAIN-CONTAINING PROTEIN"/>
    <property type="match status" value="1"/>
</dbReference>
<dbReference type="Gene3D" id="1.10.150.50">
    <property type="entry name" value="Transcription Factor, Ets-1"/>
    <property type="match status" value="1"/>
</dbReference>
<gene>
    <name evidence="3" type="ORF">OJAV_G00011910</name>
</gene>
<reference evidence="3 4" key="2">
    <citation type="submission" date="2019-01" db="EMBL/GenBank/DDBJ databases">
        <title>A chromosome length genome reference of the Java medaka (oryzias javanicus).</title>
        <authorList>
            <person name="Herpin A."/>
            <person name="Takehana Y."/>
            <person name="Naruse K."/>
            <person name="Ansai S."/>
            <person name="Kawaguchi M."/>
        </authorList>
    </citation>
    <scope>NUCLEOTIDE SEQUENCE [LARGE SCALE GENOMIC DNA]</scope>
    <source>
        <strain evidence="3">RS831</strain>
        <tissue evidence="3">Whole body</tissue>
    </source>
</reference>
<accession>A0A3S2PLJ4</accession>
<dbReference type="SUPFAM" id="SSF47769">
    <property type="entry name" value="SAM/Pointed domain"/>
    <property type="match status" value="1"/>
</dbReference>
<dbReference type="InterPro" id="IPR001660">
    <property type="entry name" value="SAM"/>
</dbReference>
<dbReference type="EMBL" id="CM012437">
    <property type="protein sequence ID" value="RVE76739.1"/>
    <property type="molecule type" value="Genomic_DNA"/>
</dbReference>
<organism evidence="3 4">
    <name type="scientific">Oryzias javanicus</name>
    <name type="common">Javanese ricefish</name>
    <name type="synonym">Aplocheilus javanicus</name>
    <dbReference type="NCBI Taxonomy" id="123683"/>
    <lineage>
        <taxon>Eukaryota</taxon>
        <taxon>Metazoa</taxon>
        <taxon>Chordata</taxon>
        <taxon>Craniata</taxon>
        <taxon>Vertebrata</taxon>
        <taxon>Euteleostomi</taxon>
        <taxon>Actinopterygii</taxon>
        <taxon>Neopterygii</taxon>
        <taxon>Teleostei</taxon>
        <taxon>Neoteleostei</taxon>
        <taxon>Acanthomorphata</taxon>
        <taxon>Ovalentaria</taxon>
        <taxon>Atherinomorphae</taxon>
        <taxon>Beloniformes</taxon>
        <taxon>Adrianichthyidae</taxon>
        <taxon>Oryziinae</taxon>
        <taxon>Oryzias</taxon>
    </lineage>
</organism>
<dbReference type="OrthoDB" id="2337140at2759"/>
<dbReference type="Proteomes" id="UP000283210">
    <property type="component" value="Chromosome 1"/>
</dbReference>
<name>A0A3S2PLJ4_ORYJA</name>
<feature type="domain" description="SAM" evidence="2">
    <location>
        <begin position="122"/>
        <end position="168"/>
    </location>
</feature>
<feature type="region of interest" description="Disordered" evidence="1">
    <location>
        <begin position="251"/>
        <end position="278"/>
    </location>
</feature>
<sequence>MRSRRSALKFGCQEVMPRRKKKLQTMDADRRERTTSCSSVASNSSKDKPPDFSSDIRTKMDADAVQNTPSCPSVASDKSKDEPLTFSRNVTSTAAVQIIKDDRLQIKHEESDLELPLMIEDWTKDHVKAWLVCKLRVSKEVAQSLYEQELSGACLASLEKEDLLELGVPRAPALQILREIEKFRRHSDTLVSGVRTPHDDYELRKAPDMSERMNEYMETATVSSDSGIQSLSSAVQMLQMPQCKINLEQDESSNYADSIPEIPDTETEVQPQKPFSQIRPFDRSNTAMFYKENDVLPPMAGPGNLIDPVHEYVLLPNDNEASEREILYEFTKEAFSFAASCMNSRTNGTIHFGVNSLSEHGEVAQVVGQKIKSFTDYIQAFESSFGDFFEEQHVHTARMCIRVPQFIQVRHQDGTISDRCVIEVDVVPVYSQTLETIFYTSLGITAAENSQHCKTECLFIRDGQRSTNLLEDPNPRVTQEKLKSLSDEVKSWATARKSAEDRYEVQVFQSHQGQRLKQLVTRGKDAFDSSLQVIVVTDTCHPSQLEFMDFLKEMKLFAVLDFDPESDASGTCNFYRKDRVANLHFPNMYSAQDSISAIIGKLNLFKQTSWIFCNGRSNEENEADKPLTPSEWIKKRSRDVSNMVTWLCNPELISREKLLVIFVLHSAVTEIYNPILETFCAIYRSLEGAENMLCLCRDSDVFKAFKDLVKTRCQEEITNRCIYDLSLNEISSTIRKLKEPKTRSSQRYLPSPGSSSVLLAKKDEELMTVLDILCENECENTEIERNDSFQEFKKKTEEDFYRGGQVSWWNFYLSENEGSLPFIQRDKYNELYDLIMPVGAPTSQCSMINLFHHPGCGGTTLAKHVLWNLRRKFRCAVVKNNKATNNEIAAEVINLLTYGRQGQPGNTPVLLLVDNWDDVEDLKLCILGGARDKNQQSSLMAIILNCERTQFPEESSRNSRIPNVFLANKLSPKEQKLFSDKLQQLKKDHEKPDTFYAFMIMTNNFSETYITNVVSNTVKDLDATSPQGKLFSFLALLNTFVDASYISLSLCEELVGIRNPLWKQETLEEKMGPYSSLLITFTVEEHGTYQAVRFLHQMIAQNCLEILKRDHDLSLSDMTMGILECDKVYKSCMGKDFLYQNIQSMLVRRQRKEHGDDKSTLFSPLIEKIREKEGSENVKVLLEKATERFDRSATLPQALARHFCLNEKDFNSALHWAQDAQSKNSNSYIADTVGQVYKTQLKKLIEDPASPDPEVLKECLIVGSKAVKAFVYSQELANRDEQMDPFDMHNIKRSKSYNTSGYVGEMEVMMILLDIITGLPLFQNNKLEKERMRQFLRGHLSAKDLHLDHSNTTAGQFIAVITEHAGFLVSFKPRLKEIFGFFDNYFTYLRQRSQEREAADERNKKKLSELFQKYVEIFSSSEEEKASEKARNPKLSLHQEVTDKMNYLEMKRVDSFAGLLQCLTEKNSAEMEFILTKWKFIFDNSPSKSGTTLNFILANIVMHCIKPSSKLVRRYEELVDLLDKELQKEGTRSKLTEMYYLSMLLMWPAKDRKLESTATYKDISTYITSAKRSFHKRFSHLIPARSAIAHFFLGTSTGLKRIVPKVKLDRLLQDSCSSLSSQPRNVHRLWQSGAAWNEPAVRKELLRVKGKSENGDIYINYGGNLKMSARPAYLGDIRTGYSREDVSFYLGFTMEGPVAYDIKYENDQ</sequence>
<dbReference type="PANTHER" id="PTHR16155:SF18">
    <property type="entry name" value="STERILE ALPHA MOTIF DOMAIN-CONTAINING PROTEIN 9-LIKE"/>
    <property type="match status" value="1"/>
</dbReference>
<reference evidence="3 4" key="1">
    <citation type="submission" date="2018-11" db="EMBL/GenBank/DDBJ databases">
        <authorList>
            <person name="Lopez-Roques C."/>
            <person name="Donnadieu C."/>
            <person name="Bouchez O."/>
            <person name="Klopp C."/>
            <person name="Cabau C."/>
            <person name="Zahm M."/>
        </authorList>
    </citation>
    <scope>NUCLEOTIDE SEQUENCE [LARGE SCALE GENOMIC DNA]</scope>
    <source>
        <strain evidence="3">RS831</strain>
        <tissue evidence="3">Whole body</tissue>
    </source>
</reference>
<dbReference type="InterPro" id="IPR013761">
    <property type="entry name" value="SAM/pointed_sf"/>
</dbReference>
<feature type="region of interest" description="Disordered" evidence="1">
    <location>
        <begin position="1"/>
        <end position="82"/>
    </location>
</feature>
<evidence type="ECO:0000313" key="3">
    <source>
        <dbReference type="EMBL" id="RVE76739.1"/>
    </source>
</evidence>
<proteinExistence type="predicted"/>
<protein>
    <recommendedName>
        <fullName evidence="2">SAM domain-containing protein</fullName>
    </recommendedName>
</protein>
<evidence type="ECO:0000259" key="2">
    <source>
        <dbReference type="PROSITE" id="PS50105"/>
    </source>
</evidence>
<evidence type="ECO:0000313" key="4">
    <source>
        <dbReference type="Proteomes" id="UP000283210"/>
    </source>
</evidence>
<feature type="compositionally biased region" description="Basic and acidic residues" evidence="1">
    <location>
        <begin position="45"/>
        <end position="62"/>
    </location>
</feature>
<dbReference type="PROSITE" id="PS50105">
    <property type="entry name" value="SAM_DOMAIN"/>
    <property type="match status" value="1"/>
</dbReference>
<dbReference type="GO" id="GO:0005737">
    <property type="term" value="C:cytoplasm"/>
    <property type="evidence" value="ECO:0007669"/>
    <property type="project" value="TreeGrafter"/>
</dbReference>